<evidence type="ECO:0000259" key="9">
    <source>
        <dbReference type="Pfam" id="PF04706"/>
    </source>
</evidence>
<dbReference type="InParanoid" id="A0A672GEW6"/>
<evidence type="ECO:0000256" key="1">
    <source>
        <dbReference type="ARBA" id="ARBA00004613"/>
    </source>
</evidence>
<organism evidence="10 11">
    <name type="scientific">Salarias fasciatus</name>
    <name type="common">Jewelled blenny</name>
    <name type="synonym">Blennius fasciatus</name>
    <dbReference type="NCBI Taxonomy" id="181472"/>
    <lineage>
        <taxon>Eukaryota</taxon>
        <taxon>Metazoa</taxon>
        <taxon>Chordata</taxon>
        <taxon>Craniata</taxon>
        <taxon>Vertebrata</taxon>
        <taxon>Euteleostomi</taxon>
        <taxon>Actinopterygii</taxon>
        <taxon>Neopterygii</taxon>
        <taxon>Teleostei</taxon>
        <taxon>Neoteleostei</taxon>
        <taxon>Acanthomorphata</taxon>
        <taxon>Ovalentaria</taxon>
        <taxon>Blenniimorphae</taxon>
        <taxon>Blenniiformes</taxon>
        <taxon>Blennioidei</taxon>
        <taxon>Blenniidae</taxon>
        <taxon>Salariinae</taxon>
        <taxon>Salarias</taxon>
    </lineage>
</organism>
<reference evidence="10" key="1">
    <citation type="submission" date="2025-08" db="UniProtKB">
        <authorList>
            <consortium name="Ensembl"/>
        </authorList>
    </citation>
    <scope>IDENTIFICATION</scope>
</reference>
<comment type="similarity">
    <text evidence="2">Belongs to the dickkopf family.</text>
</comment>
<evidence type="ECO:0000256" key="4">
    <source>
        <dbReference type="ARBA" id="ARBA00022525"/>
    </source>
</evidence>
<evidence type="ECO:0000256" key="7">
    <source>
        <dbReference type="ARBA" id="ARBA00023157"/>
    </source>
</evidence>
<dbReference type="PANTHER" id="PTHR12113:SF8">
    <property type="entry name" value="DICKKOPF-RELATED PROTEIN 3"/>
    <property type="match status" value="1"/>
</dbReference>
<keyword evidence="3" id="KW-0217">Developmental protein</keyword>
<dbReference type="CDD" id="cd23274">
    <property type="entry name" value="Dkk3_Cys2"/>
    <property type="match status" value="1"/>
</dbReference>
<dbReference type="InterPro" id="IPR006796">
    <property type="entry name" value="Dickkopf_N"/>
</dbReference>
<name>A0A672GEW6_SALFA</name>
<dbReference type="GO" id="GO:0048019">
    <property type="term" value="F:receptor antagonist activity"/>
    <property type="evidence" value="ECO:0007669"/>
    <property type="project" value="TreeGrafter"/>
</dbReference>
<reference evidence="10" key="2">
    <citation type="submission" date="2025-09" db="UniProtKB">
        <authorList>
            <consortium name="Ensembl"/>
        </authorList>
    </citation>
    <scope>IDENTIFICATION</scope>
</reference>
<accession>A0A672GEW6</accession>
<evidence type="ECO:0000256" key="6">
    <source>
        <dbReference type="ARBA" id="ARBA00022729"/>
    </source>
</evidence>
<dbReference type="GO" id="GO:0016055">
    <property type="term" value="P:Wnt signaling pathway"/>
    <property type="evidence" value="ECO:0007669"/>
    <property type="project" value="UniProtKB-KW"/>
</dbReference>
<feature type="region of interest" description="Disordered" evidence="8">
    <location>
        <begin position="73"/>
        <end position="118"/>
    </location>
</feature>
<dbReference type="InterPro" id="IPR039863">
    <property type="entry name" value="DKK1-4"/>
</dbReference>
<dbReference type="GO" id="GO:0005615">
    <property type="term" value="C:extracellular space"/>
    <property type="evidence" value="ECO:0007669"/>
    <property type="project" value="TreeGrafter"/>
</dbReference>
<evidence type="ECO:0000256" key="3">
    <source>
        <dbReference type="ARBA" id="ARBA00022473"/>
    </source>
</evidence>
<evidence type="ECO:0000256" key="8">
    <source>
        <dbReference type="SAM" id="MobiDB-lite"/>
    </source>
</evidence>
<comment type="subcellular location">
    <subcellularLocation>
        <location evidence="1">Secreted</location>
    </subcellularLocation>
</comment>
<dbReference type="GO" id="GO:0090090">
    <property type="term" value="P:negative regulation of canonical Wnt signaling pathway"/>
    <property type="evidence" value="ECO:0007669"/>
    <property type="project" value="TreeGrafter"/>
</dbReference>
<dbReference type="PANTHER" id="PTHR12113">
    <property type="entry name" value="DICKKOPF3-LIKE 3"/>
    <property type="match status" value="1"/>
</dbReference>
<protein>
    <recommendedName>
        <fullName evidence="9">Dickkopf N-terminal cysteine-rich domain-containing protein</fullName>
    </recommendedName>
</protein>
<keyword evidence="4" id="KW-0964">Secreted</keyword>
<feature type="domain" description="Dickkopf N-terminal cysteine-rich" evidence="9">
    <location>
        <begin position="151"/>
        <end position="200"/>
    </location>
</feature>
<dbReference type="InterPro" id="IPR047300">
    <property type="entry name" value="Dkk3_Cys2"/>
</dbReference>
<dbReference type="AlphaFoldDB" id="A0A672GEW6"/>
<evidence type="ECO:0000313" key="10">
    <source>
        <dbReference type="Ensembl" id="ENSSFAP00005009779.1"/>
    </source>
</evidence>
<sequence>ILIPDQVLHLWNQSGPVELSLEAPTGGRTTMPVLWDSVEQGPVSLNEMFQEVEELMEDTQQLLDEAVDQVSLPPSSVCLHPSSRSRAAAAEQDEDGSTDGSSTAAPHPPRFLQLLTEPGGSPPVPLPCTYMHARHRHQHFTELQLHPRPDCLVDEDCGSLKYCLYELDSSQCLPCVPADMPCTTDQECCRDQLCVWGQCTEDSVPGSEGTICQGQRDCRPDLCCAFQREFLFPVCNPRPGTGDPCLNRPHLLLDLLAWDQDGPRGHCPCAEDLQCQSHSRGSVCGPKDRSN</sequence>
<keyword evidence="6" id="KW-0732">Signal</keyword>
<evidence type="ECO:0000256" key="2">
    <source>
        <dbReference type="ARBA" id="ARBA00010842"/>
    </source>
</evidence>
<dbReference type="Proteomes" id="UP000472267">
    <property type="component" value="Unassembled WGS sequence"/>
</dbReference>
<evidence type="ECO:0000313" key="11">
    <source>
        <dbReference type="Proteomes" id="UP000472267"/>
    </source>
</evidence>
<dbReference type="Pfam" id="PF04706">
    <property type="entry name" value="Dickkopf_N"/>
    <property type="match status" value="1"/>
</dbReference>
<keyword evidence="11" id="KW-1185">Reference proteome</keyword>
<keyword evidence="5" id="KW-0879">Wnt signaling pathway</keyword>
<keyword evidence="7" id="KW-1015">Disulfide bond</keyword>
<dbReference type="Gene3D" id="2.10.80.10">
    <property type="entry name" value="Lipase, subunit A"/>
    <property type="match status" value="1"/>
</dbReference>
<dbReference type="GO" id="GO:0039706">
    <property type="term" value="F:co-receptor binding"/>
    <property type="evidence" value="ECO:0007669"/>
    <property type="project" value="TreeGrafter"/>
</dbReference>
<evidence type="ECO:0000256" key="5">
    <source>
        <dbReference type="ARBA" id="ARBA00022687"/>
    </source>
</evidence>
<proteinExistence type="inferred from homology"/>
<dbReference type="Ensembl" id="ENSSFAT00005010225.1">
    <property type="protein sequence ID" value="ENSSFAP00005009779.1"/>
    <property type="gene ID" value="ENSSFAG00005005568.1"/>
</dbReference>